<accession>A0A222YY31</accession>
<keyword evidence="3" id="KW-1185">Reference proteome</keyword>
<dbReference type="InterPro" id="IPR018929">
    <property type="entry name" value="DUF2510"/>
</dbReference>
<proteinExistence type="predicted"/>
<evidence type="ECO:0000313" key="2">
    <source>
        <dbReference type="EMBL" id="ASR77191.1"/>
    </source>
</evidence>
<feature type="domain" description="DUF2510" evidence="1">
    <location>
        <begin position="6"/>
        <end position="28"/>
    </location>
</feature>
<name>A0A222YY31_9CAUD</name>
<organism evidence="2 3">
    <name type="scientific">Mycobacterium phage MyraDee</name>
    <dbReference type="NCBI Taxonomy" id="2024303"/>
    <lineage>
        <taxon>Viruses</taxon>
        <taxon>Duplodnaviria</taxon>
        <taxon>Heunggongvirae</taxon>
        <taxon>Uroviricota</taxon>
        <taxon>Caudoviricetes</taxon>
        <taxon>Myradeevirus</taxon>
        <taxon>Myradeevirus MyraDee</taxon>
    </lineage>
</organism>
<dbReference type="Pfam" id="PF10708">
    <property type="entry name" value="DUF2510"/>
    <property type="match status" value="1"/>
</dbReference>
<protein>
    <recommendedName>
        <fullName evidence="1">DUF2510 domain-containing protein</fullName>
    </recommendedName>
</protein>
<evidence type="ECO:0000259" key="1">
    <source>
        <dbReference type="Pfam" id="PF10708"/>
    </source>
</evidence>
<evidence type="ECO:0000313" key="3">
    <source>
        <dbReference type="Proteomes" id="UP000225918"/>
    </source>
</evidence>
<reference evidence="3" key="1">
    <citation type="submission" date="2017-05" db="EMBL/GenBank/DDBJ databases">
        <authorList>
            <person name="Song R."/>
            <person name="Chenine A.L."/>
            <person name="Ruprecht R.M."/>
        </authorList>
    </citation>
    <scope>NUCLEOTIDE SEQUENCE [LARGE SCALE GENOMIC DNA]</scope>
</reference>
<dbReference type="EMBL" id="MF141539">
    <property type="protein sequence ID" value="ASR77191.1"/>
    <property type="molecule type" value="Genomic_DNA"/>
</dbReference>
<gene>
    <name evidence="2" type="ORF">SEA_MYRADEE_84</name>
</gene>
<sequence>MNPPNGWYPAPNGDPKPWYWDGTEWVGPVMNLEEHIVEHMIPHLERMWVEGYKAGQVKMFGTL</sequence>
<dbReference type="Proteomes" id="UP000225918">
    <property type="component" value="Segment"/>
</dbReference>